<reference evidence="2 3" key="1">
    <citation type="submission" date="2019-03" db="EMBL/GenBank/DDBJ databases">
        <title>First draft genome of Liparis tanakae, snailfish: a comprehensive survey of snailfish specific genes.</title>
        <authorList>
            <person name="Kim W."/>
            <person name="Song I."/>
            <person name="Jeong J.-H."/>
            <person name="Kim D."/>
            <person name="Kim S."/>
            <person name="Ryu S."/>
            <person name="Song J.Y."/>
            <person name="Lee S.K."/>
        </authorList>
    </citation>
    <scope>NUCLEOTIDE SEQUENCE [LARGE SCALE GENOMIC DNA]</scope>
    <source>
        <tissue evidence="2">Muscle</tissue>
    </source>
</reference>
<comment type="caution">
    <text evidence="2">The sequence shown here is derived from an EMBL/GenBank/DDBJ whole genome shotgun (WGS) entry which is preliminary data.</text>
</comment>
<sequence length="120" mass="13735">MALMRGNHSKFFSWEERWERSSEKVSEGVDDNTKDEVKNDDDNDEEEQKVVNHSGRKQRLLDGQVTALSGREAALVRWAQADRQKKNGSPGPECLRKGLCPRQAGGQRVGWGDKRQRKKK</sequence>
<dbReference type="Proteomes" id="UP000314294">
    <property type="component" value="Unassembled WGS sequence"/>
</dbReference>
<feature type="compositionally biased region" description="Acidic residues" evidence="1">
    <location>
        <begin position="38"/>
        <end position="47"/>
    </location>
</feature>
<dbReference type="EMBL" id="SRLO01000406">
    <property type="protein sequence ID" value="TNN57408.1"/>
    <property type="molecule type" value="Genomic_DNA"/>
</dbReference>
<organism evidence="2 3">
    <name type="scientific">Liparis tanakae</name>
    <name type="common">Tanaka's snailfish</name>
    <dbReference type="NCBI Taxonomy" id="230148"/>
    <lineage>
        <taxon>Eukaryota</taxon>
        <taxon>Metazoa</taxon>
        <taxon>Chordata</taxon>
        <taxon>Craniata</taxon>
        <taxon>Vertebrata</taxon>
        <taxon>Euteleostomi</taxon>
        <taxon>Actinopterygii</taxon>
        <taxon>Neopterygii</taxon>
        <taxon>Teleostei</taxon>
        <taxon>Neoteleostei</taxon>
        <taxon>Acanthomorphata</taxon>
        <taxon>Eupercaria</taxon>
        <taxon>Perciformes</taxon>
        <taxon>Cottioidei</taxon>
        <taxon>Cottales</taxon>
        <taxon>Liparidae</taxon>
        <taxon>Liparis</taxon>
    </lineage>
</organism>
<protein>
    <submittedName>
        <fullName evidence="2">Uncharacterized protein</fullName>
    </submittedName>
</protein>
<name>A0A4Z2GV34_9TELE</name>
<keyword evidence="3" id="KW-1185">Reference proteome</keyword>
<gene>
    <name evidence="2" type="ORF">EYF80_032377</name>
</gene>
<dbReference type="AlphaFoldDB" id="A0A4Z2GV34"/>
<feature type="compositionally biased region" description="Basic and acidic residues" evidence="1">
    <location>
        <begin position="15"/>
        <end position="37"/>
    </location>
</feature>
<accession>A0A4Z2GV34</accession>
<evidence type="ECO:0000313" key="2">
    <source>
        <dbReference type="EMBL" id="TNN57408.1"/>
    </source>
</evidence>
<feature type="region of interest" description="Disordered" evidence="1">
    <location>
        <begin position="15"/>
        <end position="64"/>
    </location>
</feature>
<evidence type="ECO:0000256" key="1">
    <source>
        <dbReference type="SAM" id="MobiDB-lite"/>
    </source>
</evidence>
<feature type="region of interest" description="Disordered" evidence="1">
    <location>
        <begin position="80"/>
        <end position="120"/>
    </location>
</feature>
<proteinExistence type="predicted"/>
<evidence type="ECO:0000313" key="3">
    <source>
        <dbReference type="Proteomes" id="UP000314294"/>
    </source>
</evidence>